<evidence type="ECO:0000313" key="1">
    <source>
        <dbReference type="EMBL" id="AAM21166.1"/>
    </source>
</evidence>
<accession>Q8L3A5</accession>
<proteinExistence type="predicted"/>
<dbReference type="BRENDA" id="3.1.21.4">
    <property type="organism ID" value="623"/>
</dbReference>
<keyword evidence="1" id="KW-0378">Hydrolase</keyword>
<dbReference type="EMBL" id="AF254788">
    <property type="protein sequence ID" value="AAM21166.1"/>
    <property type="molecule type" value="Genomic_DNA"/>
</dbReference>
<sequence length="441" mass="51785">MKSNSYLSQSNSLKYVQKFGPSLEKNVKNALGWESGRVVYYENESIKYDLQVDCCYPNVNNPEVFVSVTYCKPDKPGHSNENKLQLKLGELMLLKGKYPNIKAVLVIGGNKNTWLPYVLEAFKYFYDKVIYAWEENFEDEILKIKQDPSSIEIRHQDVWRKLYEEWQTIELYEGEPIDSYLRNDMWEHIKSIGCEGELPEDISNEIFKHCMTEAYKLSLRTRNKSGKEWTHYQREDWDKLWESRSYFNPAEAAIELLLKQYKLAYKGGLAKDEDVPSLIHHLNKVHDDIPVDNTKVGEDFILFSKKENKPVFIQSKSTGGGRDRHGKNIQNRTKEQLARSLFYRGTIQDGNIVLRPKDYIWIGILDGDWGVTKKTPLKYIHMLQWAGYDYLFAADSLVDEELNLTENDFIKKLLELECVTDQTELEKRWRDWMASRGYQVD</sequence>
<name>Q8L3A5_GEOSE</name>
<dbReference type="GO" id="GO:0004519">
    <property type="term" value="F:endonuclease activity"/>
    <property type="evidence" value="ECO:0007669"/>
    <property type="project" value="UniProtKB-KW"/>
</dbReference>
<keyword evidence="1" id="KW-0540">Nuclease</keyword>
<organism evidence="1">
    <name type="scientific">Geobacillus stearothermophilus</name>
    <name type="common">Bacillus stearothermophilus</name>
    <dbReference type="NCBI Taxonomy" id="1422"/>
    <lineage>
        <taxon>Bacteria</taxon>
        <taxon>Bacillati</taxon>
        <taxon>Bacillota</taxon>
        <taxon>Bacilli</taxon>
        <taxon>Bacillales</taxon>
        <taxon>Anoxybacillaceae</taxon>
        <taxon>Geobacillus</taxon>
    </lineage>
</organism>
<gene>
    <name evidence="1" type="primary">bssSIR</name>
</gene>
<dbReference type="AlphaFoldDB" id="Q8L3A5"/>
<protein>
    <submittedName>
        <fullName evidence="1">BssSI restriction endonuclease</fullName>
    </submittedName>
</protein>
<keyword evidence="1" id="KW-0255">Endonuclease</keyword>
<reference evidence="1" key="1">
    <citation type="submission" date="2000-04" db="EMBL/GenBank/DDBJ databases">
        <title>Sequence of the BssSI restriction-modification genes.</title>
        <authorList>
            <person name="Heiter D."/>
            <person name="Wilson G.G."/>
        </authorList>
    </citation>
    <scope>NUCLEOTIDE SEQUENCE</scope>
    <source>
        <strain evidence="1">S719</strain>
    </source>
</reference>